<dbReference type="AlphaFoldDB" id="A0A176YX02"/>
<evidence type="ECO:0000256" key="13">
    <source>
        <dbReference type="ARBA" id="ARBA00023014"/>
    </source>
</evidence>
<dbReference type="CDD" id="cd02791">
    <property type="entry name" value="MopB_CT_Nitrate-R-NapA-like"/>
    <property type="match status" value="1"/>
</dbReference>
<dbReference type="GO" id="GO:0051537">
    <property type="term" value="F:2 iron, 2 sulfur cluster binding"/>
    <property type="evidence" value="ECO:0007669"/>
    <property type="project" value="UniProtKB-KW"/>
</dbReference>
<keyword evidence="5" id="KW-0004">4Fe-4S</keyword>
<keyword evidence="18" id="KW-1185">Reference proteome</keyword>
<dbReference type="InterPro" id="IPR006656">
    <property type="entry name" value="Mopterin_OxRdtase"/>
</dbReference>
<dbReference type="SUPFAM" id="SSF53706">
    <property type="entry name" value="Formate dehydrogenase/DMSO reductase, domains 1-3"/>
    <property type="match status" value="1"/>
</dbReference>
<dbReference type="PROSITE" id="PS00551">
    <property type="entry name" value="MOLYBDOPTERIN_PROK_1"/>
    <property type="match status" value="1"/>
</dbReference>
<evidence type="ECO:0000259" key="16">
    <source>
        <dbReference type="PROSITE" id="PS51669"/>
    </source>
</evidence>
<comment type="cofactor">
    <cofactor evidence="15">
        <name>[2Fe-2S] cluster</name>
        <dbReference type="ChEBI" id="CHEBI:190135"/>
    </cofactor>
</comment>
<dbReference type="InterPro" id="IPR041957">
    <property type="entry name" value="CT_Nitrate-R-NapA-like"/>
</dbReference>
<comment type="cofactor">
    <cofactor evidence="2">
        <name>[4Fe-4S] cluster</name>
        <dbReference type="ChEBI" id="CHEBI:49883"/>
    </cofactor>
</comment>
<sequence>MTAIDPTLRATRTTCPYCGVGCGVLATPDGKGGAAISGDPGHPANFGRLCSKGSALGETVGLESRLLHPMIRCKGVLERVAWSDALDHVAHRMQHIVARDGADAVAFYLSGQLLTEDYYVANKLMKGFVGTANVDTNSRLCMSSSVAGHRRAFGADTVPGCYEDLDQADLLVFVGSNAAWCHPVLFQRMLRNRQERGARMIVIDPRRTDTASDVDLFLGLKPGTDTALFSGLFVHLADNGALDKDYIEQNTSGFDNALARARSIAGSVTATALATGLSEQEVATFFRMFRDTERVVTLYSQGVNQSAQGTDKVNAILNCHLATGRIGKVGASPFSLTGQPNAMGGREVGGLANQLAAHMGFTPPEIDRVRRFWKAPRIATHEGLKAVQLFEAINRGEVKALWVMGTNPAVSLPDADMVREALKKLELFVVSENVRSNDTVEAGPHVLLPALAWGEKSGTVTNSERRISRQRSFLPAPGEARPDWWILSEVAKRLGFGDSFNYKSAAEIFREHAALSAFENDGGRDFDIGALKSISNEAFDALTPVQWPAREGQASGERFFAGGGFFTNDGKGRFVAPEVPSLRSETSPSRPLRLNTGRIRDQWHTMTRTGLSQRLGAHLPEPFVEIHPDDAGKYGIVHDGFARITTDYGQCILKVVVSEGQQRGALFAPIHWSAMNTSHGRVGALVQSFNDPFSGQPESKATPAAIAPYEYVFRGFALSRKELDLPGHLWWSRVSIAGGFGYLFADNADLARWPAWLDGVAGEDVAEYRDFGGGVYRAASFAGERMETCLFVGPAHDAGDWEVVKSVFAADIVTDEQRRLLLSGKSTEGTASSGPIVCACFGVGRGTICDTIAAGARTAAEIGAKLKAGTNCGSCIPELKRLIAAAESAPAKEAKLAGAAS</sequence>
<dbReference type="GO" id="GO:0042128">
    <property type="term" value="P:nitrate assimilation"/>
    <property type="evidence" value="ECO:0007669"/>
    <property type="project" value="UniProtKB-KW"/>
</dbReference>
<evidence type="ECO:0000256" key="5">
    <source>
        <dbReference type="ARBA" id="ARBA00022485"/>
    </source>
</evidence>
<dbReference type="GO" id="GO:0043546">
    <property type="term" value="F:molybdopterin cofactor binding"/>
    <property type="evidence" value="ECO:0007669"/>
    <property type="project" value="InterPro"/>
</dbReference>
<dbReference type="InterPro" id="IPR006657">
    <property type="entry name" value="MoPterin_dinucl-bd_dom"/>
</dbReference>
<dbReference type="InterPro" id="IPR006963">
    <property type="entry name" value="Mopterin_OxRdtase_4Fe-4S_dom"/>
</dbReference>
<dbReference type="SMART" id="SM00926">
    <property type="entry name" value="Molybdop_Fe4S4"/>
    <property type="match status" value="1"/>
</dbReference>
<dbReference type="Gene3D" id="2.20.25.90">
    <property type="entry name" value="ADC-like domains"/>
    <property type="match status" value="1"/>
</dbReference>
<dbReference type="Gene3D" id="3.40.50.740">
    <property type="match status" value="1"/>
</dbReference>
<keyword evidence="8" id="KW-0001">2Fe-2S</keyword>
<dbReference type="InterPro" id="IPR050123">
    <property type="entry name" value="Prok_molybdopt-oxidoreductase"/>
</dbReference>
<keyword evidence="9" id="KW-0479">Metal-binding</keyword>
<evidence type="ECO:0000256" key="8">
    <source>
        <dbReference type="ARBA" id="ARBA00022714"/>
    </source>
</evidence>
<comment type="similarity">
    <text evidence="4">Belongs to the prokaryotic molybdopterin-containing oxidoreductase family. NasA/NapA/NarB subfamily.</text>
</comment>
<dbReference type="InterPro" id="IPR041854">
    <property type="entry name" value="BFD-like_2Fe2S-bd_dom_sf"/>
</dbReference>
<keyword evidence="6" id="KW-0500">Molybdenum</keyword>
<protein>
    <submittedName>
        <fullName evidence="17">Nitrate reductase</fullName>
    </submittedName>
</protein>
<evidence type="ECO:0000313" key="17">
    <source>
        <dbReference type="EMBL" id="OAF11317.1"/>
    </source>
</evidence>
<evidence type="ECO:0000256" key="4">
    <source>
        <dbReference type="ARBA" id="ARBA00008747"/>
    </source>
</evidence>
<evidence type="ECO:0000313" key="18">
    <source>
        <dbReference type="Proteomes" id="UP000077173"/>
    </source>
</evidence>
<dbReference type="PROSITE" id="PS51669">
    <property type="entry name" value="4FE4S_MOW_BIS_MGD"/>
    <property type="match status" value="1"/>
</dbReference>
<dbReference type="Pfam" id="PF01568">
    <property type="entry name" value="Molydop_binding"/>
    <property type="match status" value="1"/>
</dbReference>
<keyword evidence="13" id="KW-0411">Iron-sulfur</keyword>
<evidence type="ECO:0000256" key="14">
    <source>
        <dbReference type="ARBA" id="ARBA00023063"/>
    </source>
</evidence>
<evidence type="ECO:0000256" key="7">
    <source>
        <dbReference type="ARBA" id="ARBA00022630"/>
    </source>
</evidence>
<evidence type="ECO:0000256" key="11">
    <source>
        <dbReference type="ARBA" id="ARBA00023002"/>
    </source>
</evidence>
<dbReference type="Gene3D" id="1.10.10.1100">
    <property type="entry name" value="BFD-like [2Fe-2S]-binding domain"/>
    <property type="match status" value="1"/>
</dbReference>
<evidence type="ECO:0000256" key="2">
    <source>
        <dbReference type="ARBA" id="ARBA00001966"/>
    </source>
</evidence>
<dbReference type="SUPFAM" id="SSF50692">
    <property type="entry name" value="ADC-like"/>
    <property type="match status" value="1"/>
</dbReference>
<feature type="domain" description="4Fe-4S Mo/W bis-MGD-type" evidence="16">
    <location>
        <begin position="8"/>
        <end position="64"/>
    </location>
</feature>
<dbReference type="Gene3D" id="3.40.228.10">
    <property type="entry name" value="Dimethylsulfoxide Reductase, domain 2"/>
    <property type="match status" value="1"/>
</dbReference>
<dbReference type="PANTHER" id="PTHR43105:SF9">
    <property type="entry name" value="NADPH-FE(3+) OXIDOREDUCTASE SUBUNIT ALPHA"/>
    <property type="match status" value="1"/>
</dbReference>
<evidence type="ECO:0000256" key="1">
    <source>
        <dbReference type="ARBA" id="ARBA00001942"/>
    </source>
</evidence>
<dbReference type="PANTHER" id="PTHR43105">
    <property type="entry name" value="RESPIRATORY NITRATE REDUCTASE"/>
    <property type="match status" value="1"/>
</dbReference>
<name>A0A176YX02_9BRAD</name>
<dbReference type="FunFam" id="1.10.10.1100:FF:000002">
    <property type="entry name" value="Nitrite reductase large subunit"/>
    <property type="match status" value="1"/>
</dbReference>
<accession>A0A176YX02</accession>
<keyword evidence="14" id="KW-0534">Nitrate assimilation</keyword>
<dbReference type="GO" id="GO:0051539">
    <property type="term" value="F:4 iron, 4 sulfur cluster binding"/>
    <property type="evidence" value="ECO:0007669"/>
    <property type="project" value="UniProtKB-KW"/>
</dbReference>
<evidence type="ECO:0000256" key="9">
    <source>
        <dbReference type="ARBA" id="ARBA00022723"/>
    </source>
</evidence>
<keyword evidence="11" id="KW-0560">Oxidoreductase</keyword>
<dbReference type="InterPro" id="IPR027467">
    <property type="entry name" value="MopterinOxRdtase_cofactor_BS"/>
</dbReference>
<evidence type="ECO:0000256" key="3">
    <source>
        <dbReference type="ARBA" id="ARBA00001974"/>
    </source>
</evidence>
<keyword evidence="10" id="KW-0274">FAD</keyword>
<organism evidence="17 18">
    <name type="scientific">Bradyrhizobium neotropicale</name>
    <dbReference type="NCBI Taxonomy" id="1497615"/>
    <lineage>
        <taxon>Bacteria</taxon>
        <taxon>Pseudomonadati</taxon>
        <taxon>Pseudomonadota</taxon>
        <taxon>Alphaproteobacteria</taxon>
        <taxon>Hyphomicrobiales</taxon>
        <taxon>Nitrobacteraceae</taxon>
        <taxon>Bradyrhizobium</taxon>
    </lineage>
</organism>
<dbReference type="GO" id="GO:0016491">
    <property type="term" value="F:oxidoreductase activity"/>
    <property type="evidence" value="ECO:0007669"/>
    <property type="project" value="UniProtKB-KW"/>
</dbReference>
<dbReference type="GO" id="GO:0046872">
    <property type="term" value="F:metal ion binding"/>
    <property type="evidence" value="ECO:0007669"/>
    <property type="project" value="UniProtKB-KW"/>
</dbReference>
<dbReference type="InterPro" id="IPR007419">
    <property type="entry name" value="BFD-like_2Fe2S-bd_dom"/>
</dbReference>
<keyword evidence="7" id="KW-0285">Flavoprotein</keyword>
<dbReference type="Pfam" id="PF04324">
    <property type="entry name" value="Fer2_BFD"/>
    <property type="match status" value="1"/>
</dbReference>
<evidence type="ECO:0000256" key="10">
    <source>
        <dbReference type="ARBA" id="ARBA00022827"/>
    </source>
</evidence>
<proteinExistence type="inferred from homology"/>
<evidence type="ECO:0000256" key="6">
    <source>
        <dbReference type="ARBA" id="ARBA00022505"/>
    </source>
</evidence>
<dbReference type="Proteomes" id="UP000077173">
    <property type="component" value="Unassembled WGS sequence"/>
</dbReference>
<dbReference type="GO" id="GO:0045333">
    <property type="term" value="P:cellular respiration"/>
    <property type="evidence" value="ECO:0007669"/>
    <property type="project" value="UniProtKB-ARBA"/>
</dbReference>
<dbReference type="CDD" id="cd02754">
    <property type="entry name" value="MopB_Nitrate-R-NapA-like"/>
    <property type="match status" value="1"/>
</dbReference>
<comment type="caution">
    <text evidence="17">The sequence shown here is derived from an EMBL/GenBank/DDBJ whole genome shotgun (WGS) entry which is preliminary data.</text>
</comment>
<dbReference type="EMBL" id="LSEF01000090">
    <property type="protein sequence ID" value="OAF11317.1"/>
    <property type="molecule type" value="Genomic_DNA"/>
</dbReference>
<dbReference type="Pfam" id="PF00384">
    <property type="entry name" value="Molybdopterin"/>
    <property type="match status" value="1"/>
</dbReference>
<dbReference type="GO" id="GO:1990204">
    <property type="term" value="C:oxidoreductase complex"/>
    <property type="evidence" value="ECO:0007669"/>
    <property type="project" value="UniProtKB-ARBA"/>
</dbReference>
<reference evidence="17 18" key="1">
    <citation type="submission" date="2016-02" db="EMBL/GenBank/DDBJ databases">
        <title>Draft genome sequence of the strain BR 10247T Bradyrhizobium neotropicale isolated from nodules of Centrolobium paraense.</title>
        <authorList>
            <person name="Simoes-Araujo J.L."/>
            <person name="Barauna A.C."/>
            <person name="Silva K."/>
            <person name="Zilli J.E."/>
        </authorList>
    </citation>
    <scope>NUCLEOTIDE SEQUENCE [LARGE SCALE GENOMIC DNA]</scope>
    <source>
        <strain evidence="17 18">BR 10247</strain>
    </source>
</reference>
<dbReference type="Gene3D" id="2.40.40.20">
    <property type="match status" value="1"/>
</dbReference>
<evidence type="ECO:0000256" key="12">
    <source>
        <dbReference type="ARBA" id="ARBA00023004"/>
    </source>
</evidence>
<evidence type="ECO:0000256" key="15">
    <source>
        <dbReference type="ARBA" id="ARBA00034078"/>
    </source>
</evidence>
<keyword evidence="12" id="KW-0408">Iron</keyword>
<dbReference type="GO" id="GO:0016020">
    <property type="term" value="C:membrane"/>
    <property type="evidence" value="ECO:0007669"/>
    <property type="project" value="TreeGrafter"/>
</dbReference>
<dbReference type="Pfam" id="PF04879">
    <property type="entry name" value="Molybdop_Fe4S4"/>
    <property type="match status" value="1"/>
</dbReference>
<comment type="cofactor">
    <cofactor evidence="1">
        <name>Mo-bis(molybdopterin guanine dinucleotide)</name>
        <dbReference type="ChEBI" id="CHEBI:60539"/>
    </cofactor>
</comment>
<gene>
    <name evidence="17" type="ORF">AXW67_24470</name>
</gene>
<comment type="cofactor">
    <cofactor evidence="3">
        <name>FAD</name>
        <dbReference type="ChEBI" id="CHEBI:57692"/>
    </cofactor>
</comment>
<dbReference type="InterPro" id="IPR009010">
    <property type="entry name" value="Asp_de-COase-like_dom_sf"/>
</dbReference>
<dbReference type="RefSeq" id="WP_063680906.1">
    <property type="nucleotide sequence ID" value="NZ_LSEF01000090.1"/>
</dbReference>